<dbReference type="PROSITE" id="PS50005">
    <property type="entry name" value="TPR"/>
    <property type="match status" value="1"/>
</dbReference>
<keyword evidence="1" id="KW-0802">TPR repeat</keyword>
<comment type="caution">
    <text evidence="4">The sequence shown here is derived from an EMBL/GenBank/DDBJ whole genome shotgun (WGS) entry which is preliminary data.</text>
</comment>
<reference evidence="4" key="1">
    <citation type="journal article" date="2020" name="mSystems">
        <title>Genome- and Community-Level Interaction Insights into Carbon Utilization and Element Cycling Functions of Hydrothermarchaeota in Hydrothermal Sediment.</title>
        <authorList>
            <person name="Zhou Z."/>
            <person name="Liu Y."/>
            <person name="Xu W."/>
            <person name="Pan J."/>
            <person name="Luo Z.H."/>
            <person name="Li M."/>
        </authorList>
    </citation>
    <scope>NUCLEOTIDE SEQUENCE [LARGE SCALE GENOMIC DNA]</scope>
    <source>
        <strain evidence="4">SpSt-1235</strain>
    </source>
</reference>
<dbReference type="Proteomes" id="UP000885753">
    <property type="component" value="Unassembled WGS sequence"/>
</dbReference>
<sequence length="511" mass="59495">MKKIYFFLLLFGPLLFAQQQGSPVAVPGAETDSEIDFITALAGVDTTLTEDEIHRFRESIREFVSTVPEKEEKDRREVKRIKKIYGEAHEKFFRKYKDVAFFPELVKDGVYNCVTATALYAEIFEKLDIPFEVKEAPAHVYLIAYPNSLKIYLETTVPGRYGFFSISESQRRRAVDEMVEMKLLTSEEVREKGYSKVYQDYVFGTKVLEKNALIGMHYFNSALFKYEEKEYQTALEHINSSMKFYDSEVSLPLKKELLGRTLEEMDFDNQQEVDHLFRVFEGMKFQKDYVGDELKSYLHKIIIHDNNDVDFIEEAATKFSGLSDSIAANVSKQFFYSYIAEEHIDRRNFKEAIRTADTLLSLNADNKLAKDILISAVPARVYYISNENEALELLDNYIEQYPFLLADKASVSLKALLLMKLAYNNYERRKENAAENYLNSLEQQVEKYDGLVQIDPQARKTLYLTAGRYYYGQKRYGEALARFQKGLSYNPTDPELGKMARWVKEDMNKKY</sequence>
<evidence type="ECO:0000256" key="1">
    <source>
        <dbReference type="PROSITE-ProRule" id="PRU00339"/>
    </source>
</evidence>
<dbReference type="InterPro" id="IPR011990">
    <property type="entry name" value="TPR-like_helical_dom_sf"/>
</dbReference>
<name>A0A7C2R390_9FLAO</name>
<feature type="signal peptide" evidence="3">
    <location>
        <begin position="1"/>
        <end position="17"/>
    </location>
</feature>
<accession>A0A7C2R390</accession>
<dbReference type="EMBL" id="DSEE01000147">
    <property type="protein sequence ID" value="HER39973.1"/>
    <property type="molecule type" value="Genomic_DNA"/>
</dbReference>
<keyword evidence="2" id="KW-0175">Coiled coil</keyword>
<keyword evidence="3" id="KW-0732">Signal</keyword>
<organism evidence="4">
    <name type="scientific">Salinimicrobium catena</name>
    <dbReference type="NCBI Taxonomy" id="390640"/>
    <lineage>
        <taxon>Bacteria</taxon>
        <taxon>Pseudomonadati</taxon>
        <taxon>Bacteroidota</taxon>
        <taxon>Flavobacteriia</taxon>
        <taxon>Flavobacteriales</taxon>
        <taxon>Flavobacteriaceae</taxon>
        <taxon>Salinimicrobium</taxon>
    </lineage>
</organism>
<protein>
    <submittedName>
        <fullName evidence="4">Uncharacterized protein</fullName>
    </submittedName>
</protein>
<evidence type="ECO:0000313" key="4">
    <source>
        <dbReference type="EMBL" id="HER39973.1"/>
    </source>
</evidence>
<evidence type="ECO:0000256" key="3">
    <source>
        <dbReference type="SAM" id="SignalP"/>
    </source>
</evidence>
<dbReference type="SUPFAM" id="SSF48452">
    <property type="entry name" value="TPR-like"/>
    <property type="match status" value="2"/>
</dbReference>
<gene>
    <name evidence="4" type="ORF">ENO10_02005</name>
</gene>
<dbReference type="Gene3D" id="1.25.40.10">
    <property type="entry name" value="Tetratricopeptide repeat domain"/>
    <property type="match status" value="1"/>
</dbReference>
<feature type="coiled-coil region" evidence="2">
    <location>
        <begin position="416"/>
        <end position="443"/>
    </location>
</feature>
<feature type="chain" id="PRO_5027876825" evidence="3">
    <location>
        <begin position="18"/>
        <end position="511"/>
    </location>
</feature>
<dbReference type="AlphaFoldDB" id="A0A7C2R390"/>
<evidence type="ECO:0000256" key="2">
    <source>
        <dbReference type="SAM" id="Coils"/>
    </source>
</evidence>
<dbReference type="InterPro" id="IPR019734">
    <property type="entry name" value="TPR_rpt"/>
</dbReference>
<proteinExistence type="predicted"/>
<feature type="repeat" description="TPR" evidence="1">
    <location>
        <begin position="460"/>
        <end position="493"/>
    </location>
</feature>